<proteinExistence type="inferred from homology"/>
<accession>A0A8H2JJ03</accession>
<reference evidence="2 3" key="1">
    <citation type="submission" date="2019-05" db="EMBL/GenBank/DDBJ databases">
        <title>Colwellia ponticola sp. nov., isolated from seawater.</title>
        <authorList>
            <person name="Yoon J.-H."/>
        </authorList>
    </citation>
    <scope>NUCLEOTIDE SEQUENCE [LARGE SCALE GENOMIC DNA]</scope>
    <source>
        <strain evidence="2 3">OISW-25</strain>
    </source>
</reference>
<protein>
    <submittedName>
        <fullName evidence="2">TolC family protein</fullName>
    </submittedName>
</protein>
<evidence type="ECO:0000313" key="2">
    <source>
        <dbReference type="EMBL" id="TMM42421.1"/>
    </source>
</evidence>
<dbReference type="GO" id="GO:0015562">
    <property type="term" value="F:efflux transmembrane transporter activity"/>
    <property type="evidence" value="ECO:0007669"/>
    <property type="project" value="InterPro"/>
</dbReference>
<dbReference type="Proteomes" id="UP000307702">
    <property type="component" value="Unassembled WGS sequence"/>
</dbReference>
<evidence type="ECO:0000256" key="1">
    <source>
        <dbReference type="ARBA" id="ARBA00007613"/>
    </source>
</evidence>
<dbReference type="PANTHER" id="PTHR30203:SF24">
    <property type="entry name" value="BLR4935 PROTEIN"/>
    <property type="match status" value="1"/>
</dbReference>
<keyword evidence="3" id="KW-1185">Reference proteome</keyword>
<comment type="similarity">
    <text evidence="1">Belongs to the outer membrane factor (OMF) (TC 1.B.17) family.</text>
</comment>
<dbReference type="Gene3D" id="1.20.1600.10">
    <property type="entry name" value="Outer membrane efflux proteins (OEP)"/>
    <property type="match status" value="1"/>
</dbReference>
<dbReference type="SUPFAM" id="SSF56954">
    <property type="entry name" value="Outer membrane efflux proteins (OEP)"/>
    <property type="match status" value="1"/>
</dbReference>
<evidence type="ECO:0000313" key="3">
    <source>
        <dbReference type="Proteomes" id="UP000307702"/>
    </source>
</evidence>
<dbReference type="OrthoDB" id="9791261at2"/>
<dbReference type="InterPro" id="IPR003423">
    <property type="entry name" value="OMP_efflux"/>
</dbReference>
<organism evidence="2 3">
    <name type="scientific">Colwellia ponticola</name>
    <dbReference type="NCBI Taxonomy" id="2304625"/>
    <lineage>
        <taxon>Bacteria</taxon>
        <taxon>Pseudomonadati</taxon>
        <taxon>Pseudomonadota</taxon>
        <taxon>Gammaproteobacteria</taxon>
        <taxon>Alteromonadales</taxon>
        <taxon>Colwelliaceae</taxon>
        <taxon>Colwellia</taxon>
    </lineage>
</organism>
<dbReference type="AlphaFoldDB" id="A0A8H2JJ03"/>
<sequence length="466" mass="51765">MKLPGKSSTNKKPTTNRFLSKRYLKFSSVLLIATSTISSYVYSEDSPLKSVDLSTAISQTMSMHPDLKVFANQAEIYKGYAQQAGIQVRPEIGLTIEDAMGTGDHSGFKSAQSTLSISWILDNSLVKNRVANAKIQGSTVAFAREIKALDLAAQTAKYFIQVLVNEERLKLSKMSLKQAVQSFEAVTKRVNAGKSSLVDKLKSQAEVAKRELVVEDLTHEVDASKYQLLAQWQGQGQSEQHKETNIIGSLLSLPHLPLSNSSDVDSLFTHLKQLPSVSLFATKQRIAQSEIELARIETKPLWKFSTGLRRYETTDDFGLVAGISIPFGDSNQNQGKINALRASQSELETASQALVHQLNTQLYVLIEQMKHSQHVIDAMTKNLIPVLEQAFVEAEKAYKIGRYSYTEWTNTQKELLDAQSDLIAAYQNAHLNNIEIERLTGTSLFAINKNANAPFNAHSIEKNNEK</sequence>
<comment type="caution">
    <text evidence="2">The sequence shown here is derived from an EMBL/GenBank/DDBJ whole genome shotgun (WGS) entry which is preliminary data.</text>
</comment>
<dbReference type="RefSeq" id="WP_138624308.1">
    <property type="nucleotide sequence ID" value="NZ_SZVP01000018.1"/>
</dbReference>
<name>A0A8H2JJ03_9GAMM</name>
<gene>
    <name evidence="2" type="ORF">FCS21_14730</name>
</gene>
<dbReference type="EMBL" id="SZVP01000018">
    <property type="protein sequence ID" value="TMM42421.1"/>
    <property type="molecule type" value="Genomic_DNA"/>
</dbReference>
<dbReference type="Pfam" id="PF02321">
    <property type="entry name" value="OEP"/>
    <property type="match status" value="2"/>
</dbReference>
<dbReference type="InterPro" id="IPR010131">
    <property type="entry name" value="MdtP/NodT-like"/>
</dbReference>
<dbReference type="PANTHER" id="PTHR30203">
    <property type="entry name" value="OUTER MEMBRANE CATION EFFLUX PROTEIN"/>
    <property type="match status" value="1"/>
</dbReference>